<dbReference type="Pfam" id="PF00271">
    <property type="entry name" value="Helicase_C"/>
    <property type="match status" value="1"/>
</dbReference>
<dbReference type="PROSITE" id="PS51194">
    <property type="entry name" value="HELICASE_CTER"/>
    <property type="match status" value="1"/>
</dbReference>
<keyword evidence="3" id="KW-0378">Hydrolase</keyword>
<evidence type="ECO:0000313" key="9">
    <source>
        <dbReference type="EMBL" id="EDK36353.2"/>
    </source>
</evidence>
<evidence type="ECO:0000313" key="10">
    <source>
        <dbReference type="Proteomes" id="UP000001997"/>
    </source>
</evidence>
<dbReference type="KEGG" id="pgu:PGUG_00451"/>
<dbReference type="eggNOG" id="KOG0298">
    <property type="taxonomic scope" value="Eukaryota"/>
</dbReference>
<dbReference type="InterPro" id="IPR017907">
    <property type="entry name" value="Znf_RING_CS"/>
</dbReference>
<dbReference type="EMBL" id="CH408155">
    <property type="protein sequence ID" value="EDK36353.2"/>
    <property type="molecule type" value="Genomic_DNA"/>
</dbReference>
<dbReference type="VEuPathDB" id="FungiDB:PGUG_00451"/>
<dbReference type="InterPro" id="IPR059033">
    <property type="entry name" value="C144_05_dom"/>
</dbReference>
<feature type="coiled-coil region" evidence="6">
    <location>
        <begin position="523"/>
        <end position="550"/>
    </location>
</feature>
<reference evidence="9 10" key="1">
    <citation type="journal article" date="2009" name="Nature">
        <title>Evolution of pathogenicity and sexual reproduction in eight Candida genomes.</title>
        <authorList>
            <person name="Butler G."/>
            <person name="Rasmussen M.D."/>
            <person name="Lin M.F."/>
            <person name="Santos M.A."/>
            <person name="Sakthikumar S."/>
            <person name="Munro C.A."/>
            <person name="Rheinbay E."/>
            <person name="Grabherr M."/>
            <person name="Forche A."/>
            <person name="Reedy J.L."/>
            <person name="Agrafioti I."/>
            <person name="Arnaud M.B."/>
            <person name="Bates S."/>
            <person name="Brown A.J."/>
            <person name="Brunke S."/>
            <person name="Costanzo M.C."/>
            <person name="Fitzpatrick D.A."/>
            <person name="de Groot P.W."/>
            <person name="Harris D."/>
            <person name="Hoyer L.L."/>
            <person name="Hube B."/>
            <person name="Klis F.M."/>
            <person name="Kodira C."/>
            <person name="Lennard N."/>
            <person name="Logue M.E."/>
            <person name="Martin R."/>
            <person name="Neiman A.M."/>
            <person name="Nikolaou E."/>
            <person name="Quail M.A."/>
            <person name="Quinn J."/>
            <person name="Santos M.C."/>
            <person name="Schmitzberger F.F."/>
            <person name="Sherlock G."/>
            <person name="Shah P."/>
            <person name="Silverstein K.A."/>
            <person name="Skrzypek M.S."/>
            <person name="Soll D."/>
            <person name="Staggs R."/>
            <person name="Stansfield I."/>
            <person name="Stumpf M.P."/>
            <person name="Sudbery P.E."/>
            <person name="Srikantha T."/>
            <person name="Zeng Q."/>
            <person name="Berman J."/>
            <person name="Berriman M."/>
            <person name="Heitman J."/>
            <person name="Gow N.A."/>
            <person name="Lorenz M.C."/>
            <person name="Birren B.W."/>
            <person name="Kellis M."/>
            <person name="Cuomo C.A."/>
        </authorList>
    </citation>
    <scope>NUCLEOTIDE SEQUENCE [LARGE SCALE GENOMIC DNA]</scope>
    <source>
        <strain evidence="10">ATCC 6260 / CBS 566 / DSM 6381 / JCM 1539 / NBRC 10279 / NRRL Y-324</strain>
    </source>
</reference>
<accession>A5DAZ6</accession>
<dbReference type="GO" id="GO:0006974">
    <property type="term" value="P:DNA damage response"/>
    <property type="evidence" value="ECO:0007669"/>
    <property type="project" value="TreeGrafter"/>
</dbReference>
<dbReference type="InterPro" id="IPR052583">
    <property type="entry name" value="ATP-helicase/E3_Ub-Ligase"/>
</dbReference>
<organism evidence="9 10">
    <name type="scientific">Meyerozyma guilliermondii (strain ATCC 6260 / CBS 566 / DSM 6381 / JCM 1539 / NBRC 10279 / NRRL Y-324)</name>
    <name type="common">Yeast</name>
    <name type="synonym">Candida guilliermondii</name>
    <dbReference type="NCBI Taxonomy" id="294746"/>
    <lineage>
        <taxon>Eukaryota</taxon>
        <taxon>Fungi</taxon>
        <taxon>Dikarya</taxon>
        <taxon>Ascomycota</taxon>
        <taxon>Saccharomycotina</taxon>
        <taxon>Pichiomycetes</taxon>
        <taxon>Debaryomycetaceae</taxon>
        <taxon>Meyerozyma</taxon>
    </lineage>
</organism>
<dbReference type="InterPro" id="IPR027417">
    <property type="entry name" value="P-loop_NTPase"/>
</dbReference>
<keyword evidence="10" id="KW-1185">Reference proteome</keyword>
<evidence type="ECO:0000256" key="5">
    <source>
        <dbReference type="PROSITE-ProRule" id="PRU00175"/>
    </source>
</evidence>
<feature type="domain" description="RING-type" evidence="7">
    <location>
        <begin position="677"/>
        <end position="715"/>
    </location>
</feature>
<dbReference type="GO" id="GO:0061630">
    <property type="term" value="F:ubiquitin protein ligase activity"/>
    <property type="evidence" value="ECO:0007669"/>
    <property type="project" value="TreeGrafter"/>
</dbReference>
<dbReference type="SUPFAM" id="SSF52540">
    <property type="entry name" value="P-loop containing nucleoside triphosphate hydrolases"/>
    <property type="match status" value="1"/>
</dbReference>
<dbReference type="Gene3D" id="3.30.40.10">
    <property type="entry name" value="Zinc/RING finger domain, C3HC4 (zinc finger)"/>
    <property type="match status" value="1"/>
</dbReference>
<evidence type="ECO:0008006" key="11">
    <source>
        <dbReference type="Google" id="ProtNLM"/>
    </source>
</evidence>
<dbReference type="InterPro" id="IPR001650">
    <property type="entry name" value="Helicase_C-like"/>
</dbReference>
<gene>
    <name evidence="9" type="ORF">PGUG_00451</name>
</gene>
<dbReference type="GO" id="GO:0016787">
    <property type="term" value="F:hydrolase activity"/>
    <property type="evidence" value="ECO:0007669"/>
    <property type="project" value="UniProtKB-KW"/>
</dbReference>
<sequence>MVHDDIQLPEQRRILMTVPFSLVEQENYNQLFEDFLASVCLDINGNPVLEDWDPSPTILAYMRSWLVRLRQVCSNPQIGNLNLNSKRYRSRNSSYNNRIVATVQQLKTLDKVLDDMLEKASDQITEAERSIISTYVEVGQFLEFILLPEDALGFLSVGSYEAEKVIHRLKLVLKKTASKYQELRKRENLTPLDDDDDFDTIDESESSASKKKHEGSEIIFKYEEQIRTIRMKIRSWLTLLHKFYFLIASCHFQCYDAEYGEKIEKLQLKSFKVSSSLYRIKENDFTDEVASFISEIPQEQLQTSPRTTSDVKGNKEETHRALEQQYYDFAEHTRQDLLKGSIKSVEKVVKSRITNRGWYDDNGKLKEDNGDVLLPKTSRKFFRFAPTINVSHLKDETVGIRQTLYFDKVKRISDQLNAQALVINKWMSTLVEILCKPLVSHDKDPNGEEYEQSIVDQDLASCYLHALTQILSDRGESVNGNENATKITTIQKSQEKKEFELEASRVHDKDFLEQLQAERLAVKVNVRSSLQELVLELRQLENETEGEEILDREATQVYHEMLNSMGQKIRNIFENQKLALVLLQRELNLSCNAVFNSRIDYFKQLQLISDSVKTKHFSMDQEALDLKLVQRQQQSYINLSSNLSIKKGKAIAKFRYLKSLSGGTMSNEPKNNEELMCIICRSTITIGSLTQCGHKYCKECLERWLVTSKTCPLCKTAINASTVYNFTHYKPDLKANKIADRHKPAKNLHSIYHPVDNVVVEDIQNIELKNFYSSKVDTIVRHVLYLRSQNPRVQIVIFSQWQDLLYILGTAFKAADISYLGSYGTLTPEVGSGRRRNKYDSVEEFKDPSNNITCFLLNAKAQASGLTLINATHIFLCEPLVNASLELQAISRIHRIGQTKVTTVWLFAIENTVEESILLMSTNKRLGYLESKDGDIAGRISQSSERDLTKAESMALMTSGGIDTMINKGNGEGETVTNNDLWSAFFCAQTNESSKAGFKLGT</sequence>
<keyword evidence="4" id="KW-0862">Zinc</keyword>
<dbReference type="Pfam" id="PF26021">
    <property type="entry name" value="Ferritin_C144_05"/>
    <property type="match status" value="1"/>
</dbReference>
<dbReference type="PROSITE" id="PS50089">
    <property type="entry name" value="ZF_RING_2"/>
    <property type="match status" value="1"/>
</dbReference>
<dbReference type="AlphaFoldDB" id="A5DAZ6"/>
<dbReference type="Gene3D" id="3.40.50.300">
    <property type="entry name" value="P-loop containing nucleotide triphosphate hydrolases"/>
    <property type="match status" value="1"/>
</dbReference>
<keyword evidence="1" id="KW-0479">Metal-binding</keyword>
<dbReference type="CDD" id="cd18793">
    <property type="entry name" value="SF2_C_SNF"/>
    <property type="match status" value="1"/>
</dbReference>
<dbReference type="PROSITE" id="PS00518">
    <property type="entry name" value="ZF_RING_1"/>
    <property type="match status" value="1"/>
</dbReference>
<dbReference type="GO" id="GO:0000209">
    <property type="term" value="P:protein polyubiquitination"/>
    <property type="evidence" value="ECO:0007669"/>
    <property type="project" value="TreeGrafter"/>
</dbReference>
<keyword evidence="6" id="KW-0175">Coiled coil</keyword>
<dbReference type="InterPro" id="IPR001841">
    <property type="entry name" value="Znf_RING"/>
</dbReference>
<dbReference type="GeneID" id="5129386"/>
<dbReference type="SUPFAM" id="SSF57850">
    <property type="entry name" value="RING/U-box"/>
    <property type="match status" value="1"/>
</dbReference>
<evidence type="ECO:0000256" key="2">
    <source>
        <dbReference type="ARBA" id="ARBA00022771"/>
    </source>
</evidence>
<dbReference type="RefSeq" id="XP_001487074.2">
    <property type="nucleotide sequence ID" value="XM_001487024.1"/>
</dbReference>
<dbReference type="OrthoDB" id="5330228at2759"/>
<dbReference type="InParanoid" id="A5DAZ6"/>
<dbReference type="InterPro" id="IPR049730">
    <property type="entry name" value="SNF2/RAD54-like_C"/>
</dbReference>
<evidence type="ECO:0000256" key="3">
    <source>
        <dbReference type="ARBA" id="ARBA00022801"/>
    </source>
</evidence>
<dbReference type="GO" id="GO:0008270">
    <property type="term" value="F:zinc ion binding"/>
    <property type="evidence" value="ECO:0007669"/>
    <property type="project" value="UniProtKB-KW"/>
</dbReference>
<evidence type="ECO:0000256" key="6">
    <source>
        <dbReference type="SAM" id="Coils"/>
    </source>
</evidence>
<evidence type="ECO:0000259" key="7">
    <source>
        <dbReference type="PROSITE" id="PS50089"/>
    </source>
</evidence>
<dbReference type="SMART" id="SM00184">
    <property type="entry name" value="RING"/>
    <property type="match status" value="1"/>
</dbReference>
<dbReference type="Pfam" id="PF13639">
    <property type="entry name" value="zf-RING_2"/>
    <property type="match status" value="1"/>
</dbReference>
<dbReference type="OMA" id="AHQINEW"/>
<dbReference type="STRING" id="294746.A5DAZ6"/>
<dbReference type="InterPro" id="IPR013083">
    <property type="entry name" value="Znf_RING/FYVE/PHD"/>
</dbReference>
<name>A5DAZ6_PICGU</name>
<keyword evidence="2 5" id="KW-0863">Zinc-finger</keyword>
<dbReference type="FunCoup" id="A5DAZ6">
    <property type="interactions" value="234"/>
</dbReference>
<evidence type="ECO:0000256" key="1">
    <source>
        <dbReference type="ARBA" id="ARBA00022723"/>
    </source>
</evidence>
<dbReference type="GO" id="GO:0005634">
    <property type="term" value="C:nucleus"/>
    <property type="evidence" value="ECO:0007669"/>
    <property type="project" value="TreeGrafter"/>
</dbReference>
<dbReference type="Proteomes" id="UP000001997">
    <property type="component" value="Unassembled WGS sequence"/>
</dbReference>
<dbReference type="HOGENOM" id="CLU_001592_0_0_1"/>
<feature type="domain" description="Helicase C-terminal" evidence="8">
    <location>
        <begin position="778"/>
        <end position="937"/>
    </location>
</feature>
<proteinExistence type="predicted"/>
<dbReference type="PANTHER" id="PTHR45865:SF1">
    <property type="entry name" value="E3 UBIQUITIN-PROTEIN LIGASE SHPRH"/>
    <property type="match status" value="1"/>
</dbReference>
<evidence type="ECO:0000256" key="4">
    <source>
        <dbReference type="ARBA" id="ARBA00022833"/>
    </source>
</evidence>
<evidence type="ECO:0000259" key="8">
    <source>
        <dbReference type="PROSITE" id="PS51194"/>
    </source>
</evidence>
<protein>
    <recommendedName>
        <fullName evidence="11">RING-type domain-containing protein</fullName>
    </recommendedName>
</protein>
<dbReference type="PANTHER" id="PTHR45865">
    <property type="entry name" value="E3 UBIQUITIN-PROTEIN LIGASE SHPRH FAMILY MEMBER"/>
    <property type="match status" value="1"/>
</dbReference>